<comment type="caution">
    <text evidence="2">The sequence shown here is derived from an EMBL/GenBank/DDBJ whole genome shotgun (WGS) entry which is preliminary data.</text>
</comment>
<organism evidence="2 4">
    <name type="scientific">Nitzschia inconspicua</name>
    <dbReference type="NCBI Taxonomy" id="303405"/>
    <lineage>
        <taxon>Eukaryota</taxon>
        <taxon>Sar</taxon>
        <taxon>Stramenopiles</taxon>
        <taxon>Ochrophyta</taxon>
        <taxon>Bacillariophyta</taxon>
        <taxon>Bacillariophyceae</taxon>
        <taxon>Bacillariophycidae</taxon>
        <taxon>Bacillariales</taxon>
        <taxon>Bacillariaceae</taxon>
        <taxon>Nitzschia</taxon>
    </lineage>
</organism>
<gene>
    <name evidence="3" type="ORF">IV203_016255</name>
    <name evidence="2" type="ORF">IV203_017469</name>
</gene>
<evidence type="ECO:0000313" key="2">
    <source>
        <dbReference type="EMBL" id="KAG7338978.1"/>
    </source>
</evidence>
<keyword evidence="1" id="KW-0732">Signal</keyword>
<feature type="signal peptide" evidence="1">
    <location>
        <begin position="1"/>
        <end position="19"/>
    </location>
</feature>
<proteinExistence type="predicted"/>
<dbReference type="EMBL" id="JAGRRH010000044">
    <property type="protein sequence ID" value="KAG7338978.1"/>
    <property type="molecule type" value="Genomic_DNA"/>
</dbReference>
<reference evidence="2" key="2">
    <citation type="submission" date="2021-04" db="EMBL/GenBank/DDBJ databases">
        <authorList>
            <person name="Podell S."/>
        </authorList>
    </citation>
    <scope>NUCLEOTIDE SEQUENCE</scope>
    <source>
        <strain evidence="2">Hildebrandi</strain>
    </source>
</reference>
<evidence type="ECO:0000313" key="3">
    <source>
        <dbReference type="EMBL" id="KAG7347550.1"/>
    </source>
</evidence>
<reference evidence="2" key="1">
    <citation type="journal article" date="2021" name="Sci. Rep.">
        <title>Diploid genomic architecture of Nitzschia inconspicua, an elite biomass production diatom.</title>
        <authorList>
            <person name="Oliver A."/>
            <person name="Podell S."/>
            <person name="Pinowska A."/>
            <person name="Traller J.C."/>
            <person name="Smith S.R."/>
            <person name="McClure R."/>
            <person name="Beliaev A."/>
            <person name="Bohutskyi P."/>
            <person name="Hill E.A."/>
            <person name="Rabines A."/>
            <person name="Zheng H."/>
            <person name="Allen L.Z."/>
            <person name="Kuo A."/>
            <person name="Grigoriev I.V."/>
            <person name="Allen A.E."/>
            <person name="Hazlebeck D."/>
            <person name="Allen E.E."/>
        </authorList>
    </citation>
    <scope>NUCLEOTIDE SEQUENCE</scope>
    <source>
        <strain evidence="2">Hildebrandi</strain>
    </source>
</reference>
<evidence type="ECO:0000313" key="4">
    <source>
        <dbReference type="Proteomes" id="UP000693970"/>
    </source>
</evidence>
<name>A0A9K3K8P3_9STRA</name>
<feature type="chain" id="PRO_5039882935" description="RNase H type-1 domain-containing protein" evidence="1">
    <location>
        <begin position="20"/>
        <end position="291"/>
    </location>
</feature>
<accession>A0A9K3K8P3</accession>
<evidence type="ECO:0000256" key="1">
    <source>
        <dbReference type="SAM" id="SignalP"/>
    </source>
</evidence>
<protein>
    <recommendedName>
        <fullName evidence="5">RNase H type-1 domain-containing protein</fullName>
    </recommendedName>
</protein>
<keyword evidence="4" id="KW-1185">Reference proteome</keyword>
<evidence type="ECO:0008006" key="5">
    <source>
        <dbReference type="Google" id="ProtNLM"/>
    </source>
</evidence>
<dbReference type="EMBL" id="JAGRRH010000020">
    <property type="protein sequence ID" value="KAG7347550.1"/>
    <property type="molecule type" value="Genomic_DNA"/>
</dbReference>
<dbReference type="AlphaFoldDB" id="A0A9K3K8P3"/>
<sequence>MPLTCRLHFLLALLTALWLHPHEKLQRVWPYNFDPTKKRLFFRTPMGFSQHRYNRHCKGFKPTVQRVINTLPQSCYPVECFEGHYGFYVPRGQNNVLEEPRPLTPACFKEFLDSQPDWSREMLGALESKFFYEEIASKLRQSQHHPSSACDGSVANNQGNFGWSMNLNNGTTITEGSGPAYGSPMDSYRAEAYGKCSILRFLFLLREYCDLTLAPTHVYCDNQALVDHVNEAREQSRPQYPNEALKSSLDVLQAVVRLAKLLPQITFHHIKGHQNGQVALDKLSRPAKLNV</sequence>
<dbReference type="OrthoDB" id="55400at2759"/>
<dbReference type="Proteomes" id="UP000693970">
    <property type="component" value="Unassembled WGS sequence"/>
</dbReference>